<keyword evidence="2" id="KW-0378">Hydrolase</keyword>
<evidence type="ECO:0000256" key="2">
    <source>
        <dbReference type="ARBA" id="ARBA00022801"/>
    </source>
</evidence>
<dbReference type="EMBL" id="DYWI01000133">
    <property type="protein sequence ID" value="HJF65910.1"/>
    <property type="molecule type" value="Genomic_DNA"/>
</dbReference>
<dbReference type="GO" id="GO:0019546">
    <property type="term" value="P:L-arginine deiminase pathway"/>
    <property type="evidence" value="ECO:0007669"/>
    <property type="project" value="TreeGrafter"/>
</dbReference>
<organism evidence="3 4">
    <name type="scientific">Slackia equolifaciens</name>
    <dbReference type="NCBI Taxonomy" id="498718"/>
    <lineage>
        <taxon>Bacteria</taxon>
        <taxon>Bacillati</taxon>
        <taxon>Actinomycetota</taxon>
        <taxon>Coriobacteriia</taxon>
        <taxon>Eggerthellales</taxon>
        <taxon>Eggerthellaceae</taxon>
        <taxon>Slackia</taxon>
    </lineage>
</organism>
<name>A0A9D3A1Z5_9ACTN</name>
<reference evidence="3" key="2">
    <citation type="submission" date="2021-09" db="EMBL/GenBank/DDBJ databases">
        <authorList>
            <person name="Gilroy R."/>
        </authorList>
    </citation>
    <scope>NUCLEOTIDE SEQUENCE</scope>
    <source>
        <strain evidence="3">ChiGjej6B6-11269</strain>
    </source>
</reference>
<dbReference type="PIRSF" id="PIRSF006356">
    <property type="entry name" value="Arg_deiminase"/>
    <property type="match status" value="1"/>
</dbReference>
<dbReference type="InterPro" id="IPR003876">
    <property type="entry name" value="Arg_deiminase"/>
</dbReference>
<dbReference type="AlphaFoldDB" id="A0A9D3A1Z5"/>
<protein>
    <recommendedName>
        <fullName evidence="5">Arginine deiminase</fullName>
    </recommendedName>
</protein>
<dbReference type="Gene3D" id="1.10.3930.10">
    <property type="entry name" value="Arginine deiminase"/>
    <property type="match status" value="1"/>
</dbReference>
<accession>A0A9D3A1Z5</accession>
<reference evidence="3" key="1">
    <citation type="journal article" date="2021" name="PeerJ">
        <title>Extensive microbial diversity within the chicken gut microbiome revealed by metagenomics and culture.</title>
        <authorList>
            <person name="Gilroy R."/>
            <person name="Ravi A."/>
            <person name="Getino M."/>
            <person name="Pursley I."/>
            <person name="Horton D.L."/>
            <person name="Alikhan N.F."/>
            <person name="Baker D."/>
            <person name="Gharbi K."/>
            <person name="Hall N."/>
            <person name="Watson M."/>
            <person name="Adriaenssens E.M."/>
            <person name="Foster-Nyarko E."/>
            <person name="Jarju S."/>
            <person name="Secka A."/>
            <person name="Antonio M."/>
            <person name="Oren A."/>
            <person name="Chaudhuri R.R."/>
            <person name="La Ragione R."/>
            <person name="Hildebrand F."/>
            <person name="Pallen M.J."/>
        </authorList>
    </citation>
    <scope>NUCLEOTIDE SEQUENCE</scope>
    <source>
        <strain evidence="3">ChiGjej6B6-11269</strain>
    </source>
</reference>
<dbReference type="Gene3D" id="3.75.10.10">
    <property type="entry name" value="L-arginine/glycine Amidinotransferase, Chain A"/>
    <property type="match status" value="1"/>
</dbReference>
<evidence type="ECO:0008006" key="5">
    <source>
        <dbReference type="Google" id="ProtNLM"/>
    </source>
</evidence>
<comment type="similarity">
    <text evidence="1">Belongs to the arginine deiminase family.</text>
</comment>
<dbReference type="PANTHER" id="PTHR47271:SF2">
    <property type="entry name" value="ARGININE DEIMINASE"/>
    <property type="match status" value="1"/>
</dbReference>
<dbReference type="Pfam" id="PF02274">
    <property type="entry name" value="ADI"/>
    <property type="match status" value="1"/>
</dbReference>
<dbReference type="PRINTS" id="PR01466">
    <property type="entry name" value="ARGDEIMINASE"/>
</dbReference>
<dbReference type="PANTHER" id="PTHR47271">
    <property type="entry name" value="ARGININE DEIMINASE"/>
    <property type="match status" value="1"/>
</dbReference>
<dbReference type="GO" id="GO:0016990">
    <property type="term" value="F:arginine deiminase activity"/>
    <property type="evidence" value="ECO:0007669"/>
    <property type="project" value="InterPro"/>
</dbReference>
<evidence type="ECO:0000256" key="1">
    <source>
        <dbReference type="ARBA" id="ARBA00010206"/>
    </source>
</evidence>
<dbReference type="SUPFAM" id="SSF55909">
    <property type="entry name" value="Pentein"/>
    <property type="match status" value="1"/>
</dbReference>
<evidence type="ECO:0000313" key="3">
    <source>
        <dbReference type="EMBL" id="HJF65910.1"/>
    </source>
</evidence>
<gene>
    <name evidence="3" type="ORF">K8U77_07355</name>
</gene>
<proteinExistence type="inferred from homology"/>
<dbReference type="Proteomes" id="UP000786989">
    <property type="component" value="Unassembled WGS sequence"/>
</dbReference>
<sequence>MQSIHVRNEIGKLGCVLLHRPGAETQQLPHGDFGRVFYLRPTRSQFNLCEALEEYNRLSTVLSGQGVEILVLTDLLHETLENAEEARSDLINGVLSDSRIVGNEFKQGVRNYLESSVTNDELIDRILHGIRYGDIGLVLPRSASLTSFTNESFDPDTFLINPLNTAFFTRDPMSIAGHSLVFSHMYWPDRNPEVGLLQTISRFHPRFKDAPSWDGRASSFHIEGGDVIDLDEHSLLVGISSRTEAGAIDSLAKELFWQIPDSGIHTVYAIPVPSEGSRLHLDAYLTRIDVDSFIIDPTLMRPTSIYQLQPGKQIGSLRVKLASDNLKSFLEHVLGTGGLRIFDFRADPGSRLHQELENGAASALCLSPGVICTCEENVLTNDILSKAGIEVHPIPTHEMVAGFGGPSSLCLPLVRESL</sequence>
<comment type="caution">
    <text evidence="3">The sequence shown here is derived from an EMBL/GenBank/DDBJ whole genome shotgun (WGS) entry which is preliminary data.</text>
</comment>
<evidence type="ECO:0000313" key="4">
    <source>
        <dbReference type="Proteomes" id="UP000786989"/>
    </source>
</evidence>